<dbReference type="PANTHER" id="PTHR47939:SF1">
    <property type="entry name" value="OS04G0684500 PROTEIN"/>
    <property type="match status" value="1"/>
</dbReference>
<evidence type="ECO:0000256" key="3">
    <source>
        <dbReference type="PROSITE-ProRule" id="PRU00708"/>
    </source>
</evidence>
<evidence type="ECO:0000313" key="4">
    <source>
        <dbReference type="Proteomes" id="UP000189701"/>
    </source>
</evidence>
<dbReference type="PROSITE" id="PS51375">
    <property type="entry name" value="PPR"/>
    <property type="match status" value="2"/>
</dbReference>
<evidence type="ECO:0000256" key="2">
    <source>
        <dbReference type="ARBA" id="ARBA00022737"/>
    </source>
</evidence>
<dbReference type="Gene3D" id="1.25.40.10">
    <property type="entry name" value="Tetratricopeptide repeat domain"/>
    <property type="match status" value="1"/>
</dbReference>
<gene>
    <name evidence="5" type="primary">LOC104229899</name>
</gene>
<reference evidence="5" key="2">
    <citation type="submission" date="2025-08" db="UniProtKB">
        <authorList>
            <consortium name="RefSeq"/>
        </authorList>
    </citation>
    <scope>IDENTIFICATION</scope>
    <source>
        <tissue evidence="5">Leaf</tissue>
    </source>
</reference>
<dbReference type="PANTHER" id="PTHR47939">
    <property type="entry name" value="MEMBRANE-ASSOCIATED SALT-INDUCIBLE PROTEIN-LIKE"/>
    <property type="match status" value="1"/>
</dbReference>
<organism evidence="4 5">
    <name type="scientific">Nicotiana sylvestris</name>
    <name type="common">Wood tobacco</name>
    <name type="synonym">South American tobacco</name>
    <dbReference type="NCBI Taxonomy" id="4096"/>
    <lineage>
        <taxon>Eukaryota</taxon>
        <taxon>Viridiplantae</taxon>
        <taxon>Streptophyta</taxon>
        <taxon>Embryophyta</taxon>
        <taxon>Tracheophyta</taxon>
        <taxon>Spermatophyta</taxon>
        <taxon>Magnoliopsida</taxon>
        <taxon>eudicotyledons</taxon>
        <taxon>Gunneridae</taxon>
        <taxon>Pentapetalae</taxon>
        <taxon>asterids</taxon>
        <taxon>lamiids</taxon>
        <taxon>Solanales</taxon>
        <taxon>Solanaceae</taxon>
        <taxon>Nicotianoideae</taxon>
        <taxon>Nicotianeae</taxon>
        <taxon>Nicotiana</taxon>
    </lineage>
</organism>
<keyword evidence="4" id="KW-1185">Reference proteome</keyword>
<evidence type="ECO:0000256" key="1">
    <source>
        <dbReference type="ARBA" id="ARBA00007626"/>
    </source>
</evidence>
<dbReference type="InterPro" id="IPR002885">
    <property type="entry name" value="PPR_rpt"/>
</dbReference>
<comment type="similarity">
    <text evidence="1">Belongs to the PPR family. P subfamily.</text>
</comment>
<sequence>MRFTPTSPNYNALINGFCKIYSTKEAVDLLDEMADKGVDPNVITYTTVLNEFADLGDIGLSFAMLSKMFVSGCSPNIPSFTWLIKGISLRGQMVRSSLRAGWYVQRGIFKRIGSGIDKQFDEPSQ</sequence>
<accession>A0A1U7WUF0</accession>
<proteinExistence type="inferred from homology"/>
<dbReference type="InterPro" id="IPR011990">
    <property type="entry name" value="TPR-like_helical_dom_sf"/>
</dbReference>
<reference evidence="4" key="1">
    <citation type="journal article" date="2013" name="Genome Biol.">
        <title>Reference genomes and transcriptomes of Nicotiana sylvestris and Nicotiana tomentosiformis.</title>
        <authorList>
            <person name="Sierro N."/>
            <person name="Battey J.N."/>
            <person name="Ouadi S."/>
            <person name="Bovet L."/>
            <person name="Goepfert S."/>
            <person name="Bakaher N."/>
            <person name="Peitsch M.C."/>
            <person name="Ivanov N.V."/>
        </authorList>
    </citation>
    <scope>NUCLEOTIDE SEQUENCE [LARGE SCALE GENOMIC DNA]</scope>
</reference>
<dbReference type="Proteomes" id="UP000189701">
    <property type="component" value="Unplaced"/>
</dbReference>
<keyword evidence="2" id="KW-0677">Repeat</keyword>
<name>A0A1U7WUF0_NICSY</name>
<dbReference type="Pfam" id="PF13041">
    <property type="entry name" value="PPR_2"/>
    <property type="match status" value="1"/>
</dbReference>
<evidence type="ECO:0000313" key="5">
    <source>
        <dbReference type="RefSeq" id="XP_009780926.1"/>
    </source>
</evidence>
<feature type="repeat" description="PPR" evidence="3">
    <location>
        <begin position="6"/>
        <end position="40"/>
    </location>
</feature>
<dbReference type="AlphaFoldDB" id="A0A1U7WUF0"/>
<dbReference type="InterPro" id="IPR050667">
    <property type="entry name" value="PPR-containing_protein"/>
</dbReference>
<feature type="repeat" description="PPR" evidence="3">
    <location>
        <begin position="41"/>
        <end position="75"/>
    </location>
</feature>
<protein>
    <submittedName>
        <fullName evidence="5">Pentatricopeptide repeat-containing protein At3g48810-like isoform X2</fullName>
    </submittedName>
</protein>
<dbReference type="RefSeq" id="XP_009780926.1">
    <property type="nucleotide sequence ID" value="XM_009782624.1"/>
</dbReference>
<dbReference type="NCBIfam" id="TIGR00756">
    <property type="entry name" value="PPR"/>
    <property type="match status" value="2"/>
</dbReference>